<dbReference type="EMBL" id="CM047947">
    <property type="protein sequence ID" value="KAI9897180.1"/>
    <property type="molecule type" value="Genomic_DNA"/>
</dbReference>
<protein>
    <submittedName>
        <fullName evidence="1">Uncharacterized protein</fullName>
    </submittedName>
</protein>
<comment type="caution">
    <text evidence="1">The sequence shown here is derived from an EMBL/GenBank/DDBJ whole genome shotgun (WGS) entry which is preliminary data.</text>
</comment>
<evidence type="ECO:0000313" key="2">
    <source>
        <dbReference type="Proteomes" id="UP001163324"/>
    </source>
</evidence>
<reference evidence="1" key="1">
    <citation type="submission" date="2022-10" db="EMBL/GenBank/DDBJ databases">
        <title>Complete Genome of Trichothecium roseum strain YXFP-22015, a Plant Pathogen Isolated from Citrus.</title>
        <authorList>
            <person name="Wang Y."/>
            <person name="Zhu L."/>
        </authorList>
    </citation>
    <scope>NUCLEOTIDE SEQUENCE</scope>
    <source>
        <strain evidence="1">YXFP-22015</strain>
    </source>
</reference>
<name>A0ACC0UTY0_9HYPO</name>
<sequence>MASSSSSPSKQRHRHSHNHKQHPPQPISLTHLALTTLLFLATLSNFLLAVLSTAAWTSSRHRRRAASSPSPSPYPEGCLRSARRLGHVYCGFTRWGLFLFLSVGALLCAAATATMTIRMLGRDAAARHRRNDGGRNGYVLRGALFTVCVYAPLIYLGWADVTVVGPALAGAGAGGGGGVSPGGGDNSSSAAAGAMVGIESIEPWDLGKGGTLLGTAETPRVVFFEGITGAFILQSMDAGVPTADAAMMAAHLCLFFALLITGIAAATDRSFPVKVGDAEKATGQATPST</sequence>
<keyword evidence="2" id="KW-1185">Reference proteome</keyword>
<evidence type="ECO:0000313" key="1">
    <source>
        <dbReference type="EMBL" id="KAI9897180.1"/>
    </source>
</evidence>
<proteinExistence type="predicted"/>
<gene>
    <name evidence="1" type="ORF">N3K66_008202</name>
</gene>
<organism evidence="1 2">
    <name type="scientific">Trichothecium roseum</name>
    <dbReference type="NCBI Taxonomy" id="47278"/>
    <lineage>
        <taxon>Eukaryota</taxon>
        <taxon>Fungi</taxon>
        <taxon>Dikarya</taxon>
        <taxon>Ascomycota</taxon>
        <taxon>Pezizomycotina</taxon>
        <taxon>Sordariomycetes</taxon>
        <taxon>Hypocreomycetidae</taxon>
        <taxon>Hypocreales</taxon>
        <taxon>Hypocreales incertae sedis</taxon>
        <taxon>Trichothecium</taxon>
    </lineage>
</organism>
<dbReference type="Proteomes" id="UP001163324">
    <property type="component" value="Chromosome 8"/>
</dbReference>
<accession>A0ACC0UTY0</accession>